<sequence>MRKKREIFLLDKFPYILFGIIFIISIIIFFSVRSCMPLNFFSGVQEETENESEYSLFISSPTNDKVFPFINQNETVPVEIKAKEVENTDYTIKLLINDNEIKSFTSPPYEYNWNPGSSGEYEIIAQLVDGNGNIISSSNKVSFTVEYESKTAEEDTTISIDVEEKKAKILSQSIFRSQNTIPTGVPLFSYKCYIPPVIDGIFQEWDRFESFTAFEPTVKKENYTTHTDISGTLYSCWDDDNFYFVVQVVDDVFNQKYTGNQLNKGDSITIVFDTELEEDMQIPFYNSDDYQIDFSPGNFSDIFEESFMNWPSNAPPRGVNVASIKLANGYLLEASIPWYNFPNYIPNDEDVLGFTISILDTDNLDSTEVVISSSKIFDFNNVSTLGTIVLLDAGNIQIDEEEPAAEGTTESTD</sequence>
<keyword evidence="1" id="KW-0472">Membrane</keyword>
<evidence type="ECO:0000256" key="1">
    <source>
        <dbReference type="SAM" id="Phobius"/>
    </source>
</evidence>
<feature type="domain" description="Carbohydrate-binding" evidence="2">
    <location>
        <begin position="204"/>
        <end position="391"/>
    </location>
</feature>
<dbReference type="EMBL" id="BARU01000017">
    <property type="protein sequence ID" value="GAH25525.1"/>
    <property type="molecule type" value="Genomic_DNA"/>
</dbReference>
<dbReference type="Gene3D" id="2.60.40.1190">
    <property type="match status" value="1"/>
</dbReference>
<dbReference type="GO" id="GO:0030246">
    <property type="term" value="F:carbohydrate binding"/>
    <property type="evidence" value="ECO:0007669"/>
    <property type="project" value="InterPro"/>
</dbReference>
<dbReference type="Gene3D" id="2.60.40.10">
    <property type="entry name" value="Immunoglobulins"/>
    <property type="match status" value="1"/>
</dbReference>
<gene>
    <name evidence="3" type="ORF">S03H2_00180</name>
</gene>
<name>X1EYZ1_9ZZZZ</name>
<keyword evidence="1" id="KW-0812">Transmembrane</keyword>
<dbReference type="InterPro" id="IPR010502">
    <property type="entry name" value="Carb-bd_dom_fam9"/>
</dbReference>
<evidence type="ECO:0000313" key="3">
    <source>
        <dbReference type="EMBL" id="GAH25525.1"/>
    </source>
</evidence>
<feature type="transmembrane region" description="Helical" evidence="1">
    <location>
        <begin position="12"/>
        <end position="32"/>
    </location>
</feature>
<comment type="caution">
    <text evidence="3">The sequence shown here is derived from an EMBL/GenBank/DDBJ whole genome shotgun (WGS) entry which is preliminary data.</text>
</comment>
<organism evidence="3">
    <name type="scientific">marine sediment metagenome</name>
    <dbReference type="NCBI Taxonomy" id="412755"/>
    <lineage>
        <taxon>unclassified sequences</taxon>
        <taxon>metagenomes</taxon>
        <taxon>ecological metagenomes</taxon>
    </lineage>
</organism>
<keyword evidence="1" id="KW-1133">Transmembrane helix</keyword>
<dbReference type="InterPro" id="IPR013783">
    <property type="entry name" value="Ig-like_fold"/>
</dbReference>
<dbReference type="Pfam" id="PF06452">
    <property type="entry name" value="CBM9_1"/>
    <property type="match status" value="1"/>
</dbReference>
<dbReference type="GO" id="GO:0016052">
    <property type="term" value="P:carbohydrate catabolic process"/>
    <property type="evidence" value="ECO:0007669"/>
    <property type="project" value="InterPro"/>
</dbReference>
<evidence type="ECO:0000259" key="2">
    <source>
        <dbReference type="Pfam" id="PF06452"/>
    </source>
</evidence>
<proteinExistence type="predicted"/>
<reference evidence="3" key="1">
    <citation type="journal article" date="2014" name="Front. Microbiol.">
        <title>High frequency of phylogenetically diverse reductive dehalogenase-homologous genes in deep subseafloor sedimentary metagenomes.</title>
        <authorList>
            <person name="Kawai M."/>
            <person name="Futagami T."/>
            <person name="Toyoda A."/>
            <person name="Takaki Y."/>
            <person name="Nishi S."/>
            <person name="Hori S."/>
            <person name="Arai W."/>
            <person name="Tsubouchi T."/>
            <person name="Morono Y."/>
            <person name="Uchiyama I."/>
            <person name="Ito T."/>
            <person name="Fujiyama A."/>
            <person name="Inagaki F."/>
            <person name="Takami H."/>
        </authorList>
    </citation>
    <scope>NUCLEOTIDE SEQUENCE</scope>
    <source>
        <strain evidence="3">Expedition CK06-06</strain>
    </source>
</reference>
<accession>X1EYZ1</accession>
<dbReference type="SUPFAM" id="SSF49344">
    <property type="entry name" value="CBD9-like"/>
    <property type="match status" value="1"/>
</dbReference>
<dbReference type="AlphaFoldDB" id="X1EYZ1"/>
<dbReference type="GO" id="GO:0004553">
    <property type="term" value="F:hydrolase activity, hydrolyzing O-glycosyl compounds"/>
    <property type="evidence" value="ECO:0007669"/>
    <property type="project" value="InterPro"/>
</dbReference>
<protein>
    <recommendedName>
        <fullName evidence="2">Carbohydrate-binding domain-containing protein</fullName>
    </recommendedName>
</protein>